<dbReference type="AntiFam" id="ANF00095">
    <property type="entry name" value="Shadow ORF (opposite ABC transporters)"/>
</dbReference>
<dbReference type="AlphaFoldDB" id="A0A645AMK3"/>
<gene>
    <name evidence="1" type="ORF">SDC9_97600</name>
</gene>
<dbReference type="AntiFam" id="ANF00142">
    <property type="entry name" value="Shadow ORF (opposite yadG)"/>
</dbReference>
<organism evidence="1">
    <name type="scientific">bioreactor metagenome</name>
    <dbReference type="NCBI Taxonomy" id="1076179"/>
    <lineage>
        <taxon>unclassified sequences</taxon>
        <taxon>metagenomes</taxon>
        <taxon>ecological metagenomes</taxon>
    </lineage>
</organism>
<accession>A0A645AMK3</accession>
<evidence type="ECO:0000313" key="1">
    <source>
        <dbReference type="EMBL" id="MPM50854.1"/>
    </source>
</evidence>
<name>A0A645AMK3_9ZZZZ</name>
<dbReference type="EMBL" id="VSSQ01013157">
    <property type="protein sequence ID" value="MPM50854.1"/>
    <property type="molecule type" value="Genomic_DNA"/>
</dbReference>
<reference evidence="1" key="1">
    <citation type="submission" date="2019-08" db="EMBL/GenBank/DDBJ databases">
        <authorList>
            <person name="Kucharzyk K."/>
            <person name="Murdoch R.W."/>
            <person name="Higgins S."/>
            <person name="Loffler F."/>
        </authorList>
    </citation>
    <scope>NUCLEOTIDE SEQUENCE</scope>
</reference>
<protein>
    <submittedName>
        <fullName evidence="1">Uncharacterized protein</fullName>
    </submittedName>
</protein>
<sequence>MRVLQHFLGGAGLGDSAVIQDDDSLRQQQCVQQVVGDQHGRMPHEHPIKHPAQQWRDRDVQGCHRLVEQQQPRLGRQRPGDCHPLGLSAGKLAGTSVGELGSVHLIEPVHGVLGGRGSGDTLDPWAEGHVVEHTEVRKQQCVLGQQRDASGMWLQPAVPAIVQIEQHGVVEGRLPTVGAQSAGQDAEQCRFARSVVPEHRHPLAGADVDLDVEVTLSQLRPQVQAHAIVLSEILAVTRVTRTAMTTNTNESAMAASWSLTDCR</sequence>
<comment type="caution">
    <text evidence="1">The sequence shown here is derived from an EMBL/GenBank/DDBJ whole genome shotgun (WGS) entry which is preliminary data.</text>
</comment>
<proteinExistence type="predicted"/>